<reference evidence="1 2" key="1">
    <citation type="journal article" date="2019" name="Nat. Ecol. Evol.">
        <title>Megaphylogeny resolves global patterns of mushroom evolution.</title>
        <authorList>
            <person name="Varga T."/>
            <person name="Krizsan K."/>
            <person name="Foldi C."/>
            <person name="Dima B."/>
            <person name="Sanchez-Garcia M."/>
            <person name="Sanchez-Ramirez S."/>
            <person name="Szollosi G.J."/>
            <person name="Szarkandi J.G."/>
            <person name="Papp V."/>
            <person name="Albert L."/>
            <person name="Andreopoulos W."/>
            <person name="Angelini C."/>
            <person name="Antonin V."/>
            <person name="Barry K.W."/>
            <person name="Bougher N.L."/>
            <person name="Buchanan P."/>
            <person name="Buyck B."/>
            <person name="Bense V."/>
            <person name="Catcheside P."/>
            <person name="Chovatia M."/>
            <person name="Cooper J."/>
            <person name="Damon W."/>
            <person name="Desjardin D."/>
            <person name="Finy P."/>
            <person name="Geml J."/>
            <person name="Haridas S."/>
            <person name="Hughes K."/>
            <person name="Justo A."/>
            <person name="Karasinski D."/>
            <person name="Kautmanova I."/>
            <person name="Kiss B."/>
            <person name="Kocsube S."/>
            <person name="Kotiranta H."/>
            <person name="LaButti K.M."/>
            <person name="Lechner B.E."/>
            <person name="Liimatainen K."/>
            <person name="Lipzen A."/>
            <person name="Lukacs Z."/>
            <person name="Mihaltcheva S."/>
            <person name="Morgado L.N."/>
            <person name="Niskanen T."/>
            <person name="Noordeloos M.E."/>
            <person name="Ohm R.A."/>
            <person name="Ortiz-Santana B."/>
            <person name="Ovrebo C."/>
            <person name="Racz N."/>
            <person name="Riley R."/>
            <person name="Savchenko A."/>
            <person name="Shiryaev A."/>
            <person name="Soop K."/>
            <person name="Spirin V."/>
            <person name="Szebenyi C."/>
            <person name="Tomsovsky M."/>
            <person name="Tulloss R.E."/>
            <person name="Uehling J."/>
            <person name="Grigoriev I.V."/>
            <person name="Vagvolgyi C."/>
            <person name="Papp T."/>
            <person name="Martin F.M."/>
            <person name="Miettinen O."/>
            <person name="Hibbett D.S."/>
            <person name="Nagy L.G."/>
        </authorList>
    </citation>
    <scope>NUCLEOTIDE SEQUENCE [LARGE SCALE GENOMIC DNA]</scope>
    <source>
        <strain evidence="1 2">NL-1719</strain>
    </source>
</reference>
<protein>
    <submittedName>
        <fullName evidence="1">Uncharacterized protein</fullName>
    </submittedName>
</protein>
<proteinExistence type="predicted"/>
<evidence type="ECO:0000313" key="2">
    <source>
        <dbReference type="Proteomes" id="UP000308600"/>
    </source>
</evidence>
<organism evidence="1 2">
    <name type="scientific">Pluteus cervinus</name>
    <dbReference type="NCBI Taxonomy" id="181527"/>
    <lineage>
        <taxon>Eukaryota</taxon>
        <taxon>Fungi</taxon>
        <taxon>Dikarya</taxon>
        <taxon>Basidiomycota</taxon>
        <taxon>Agaricomycotina</taxon>
        <taxon>Agaricomycetes</taxon>
        <taxon>Agaricomycetidae</taxon>
        <taxon>Agaricales</taxon>
        <taxon>Pluteineae</taxon>
        <taxon>Pluteaceae</taxon>
        <taxon>Pluteus</taxon>
    </lineage>
</organism>
<dbReference type="Proteomes" id="UP000308600">
    <property type="component" value="Unassembled WGS sequence"/>
</dbReference>
<evidence type="ECO:0000313" key="1">
    <source>
        <dbReference type="EMBL" id="TFK64957.1"/>
    </source>
</evidence>
<dbReference type="EMBL" id="ML208454">
    <property type="protein sequence ID" value="TFK64957.1"/>
    <property type="molecule type" value="Genomic_DNA"/>
</dbReference>
<name>A0ACD3AJC1_9AGAR</name>
<keyword evidence="2" id="KW-1185">Reference proteome</keyword>
<gene>
    <name evidence="1" type="ORF">BDN72DRAFT_846172</name>
</gene>
<sequence>MTALQMSTPLQHTEGAVRPSFSSSYGDMWTNLSTELLELIFAVYAHGEVIRWPPTSRSYPILVSQVCSRWRQIAFNTPELWSSVHYELFSYRRPNAERHARQIQEWFTRCRTPIIRFYFSKSMEEIPDLSANGPSTTPVCIPFNPIKAIILQAYAPRIQVLHLHLDVDHTREFLFLPPFLLRSLEELHLTTTALNPPDIKETPTVWRSLPNLRNIQLTGQPLFNGNIVQSQLPLSELTYLGISWPVPLPEFYTILKRSTKLEVLRIKVPLPEQFILAQLHIWKSDSPFLPVLRELEFCGWGDMFSVLNHVQVPRLHKLNIRGTHWSPAFLDFMKKHPIEVFSAGQIVDASPRFSGSLLLCCTQVREMILSDNVPLNRTLLQRIASGDDLPYIEHLSAVEGCLDRDLLPSIISDLIRKRFTLDDNSSQRTLRALHLRLSSTRVSKQVVDQMGTDLGPTLRLRTTLFDLYCWDCRYYELVEGNSFRRLRD</sequence>
<accession>A0ACD3AJC1</accession>